<evidence type="ECO:0000313" key="2">
    <source>
        <dbReference type="Proteomes" id="UP000038750"/>
    </source>
</evidence>
<dbReference type="Proteomes" id="UP000038750">
    <property type="component" value="Unassembled WGS sequence"/>
</dbReference>
<name>A0A0T9LWK5_YERIN</name>
<gene>
    <name evidence="1" type="ORF">ERS008530_00892</name>
</gene>
<dbReference type="EMBL" id="CPZJ01000003">
    <property type="protein sequence ID" value="CNF31567.1"/>
    <property type="molecule type" value="Genomic_DNA"/>
</dbReference>
<dbReference type="InterPro" id="IPR017946">
    <property type="entry name" value="PLC-like_Pdiesterase_TIM-brl"/>
</dbReference>
<dbReference type="GO" id="GO:0008081">
    <property type="term" value="F:phosphoric diester hydrolase activity"/>
    <property type="evidence" value="ECO:0007669"/>
    <property type="project" value="InterPro"/>
</dbReference>
<accession>A0A0T9LWK5</accession>
<dbReference type="GO" id="GO:0006629">
    <property type="term" value="P:lipid metabolic process"/>
    <property type="evidence" value="ECO:0007669"/>
    <property type="project" value="InterPro"/>
</dbReference>
<protein>
    <recommendedName>
        <fullName evidence="3">Phosphodiesterase</fullName>
    </recommendedName>
</protein>
<evidence type="ECO:0008006" key="3">
    <source>
        <dbReference type="Google" id="ProtNLM"/>
    </source>
</evidence>
<dbReference type="Gene3D" id="3.20.20.190">
    <property type="entry name" value="Phosphatidylinositol (PI) phosphodiesterase"/>
    <property type="match status" value="1"/>
</dbReference>
<proteinExistence type="predicted"/>
<dbReference type="RefSeq" id="WP_050072898.1">
    <property type="nucleotide sequence ID" value="NZ_CPZJ01000003.1"/>
</dbReference>
<dbReference type="SUPFAM" id="SSF51695">
    <property type="entry name" value="PLC-like phosphodiesterases"/>
    <property type="match status" value="1"/>
</dbReference>
<organism evidence="1 2">
    <name type="scientific">Yersinia intermedia</name>
    <dbReference type="NCBI Taxonomy" id="631"/>
    <lineage>
        <taxon>Bacteria</taxon>
        <taxon>Pseudomonadati</taxon>
        <taxon>Pseudomonadota</taxon>
        <taxon>Gammaproteobacteria</taxon>
        <taxon>Enterobacterales</taxon>
        <taxon>Yersiniaceae</taxon>
        <taxon>Yersinia</taxon>
    </lineage>
</organism>
<dbReference type="OrthoDB" id="9810159at2"/>
<reference evidence="1 2" key="1">
    <citation type="submission" date="2015-03" db="EMBL/GenBank/DDBJ databases">
        <authorList>
            <person name="Murphy D."/>
        </authorList>
    </citation>
    <scope>NUCLEOTIDE SEQUENCE [LARGE SCALE GENOMIC DNA]</scope>
    <source>
        <strain evidence="1 2">BR165/97</strain>
    </source>
</reference>
<dbReference type="AlphaFoldDB" id="A0A0T9LWK5"/>
<sequence length="211" mass="24406">MKIISHRGYWHVGNEKNTIAAFERSFSMGFGTETDIRDYNGDLVISHDVPSKYSLPLAEFLNIYSQYDNKLQLALNIKADGLQSLLKTYIDKYSLSEYFVFDMSIPDLLGYVKLKLNPYYRISEYEAESTLTPLSSGIWLDGFNSSLIDEDRIIKYLNDGLSVCIVSPELHDREYMETWSKIKGFDQSVFMSNKLTLCTDIPERALEMFYE</sequence>
<evidence type="ECO:0000313" key="1">
    <source>
        <dbReference type="EMBL" id="CNF31567.1"/>
    </source>
</evidence>